<dbReference type="Pfam" id="PF13175">
    <property type="entry name" value="AAA_15"/>
    <property type="match status" value="1"/>
</dbReference>
<evidence type="ECO:0000313" key="2">
    <source>
        <dbReference type="EMBL" id="HDR50101.1"/>
    </source>
</evidence>
<accession>A0A831LT46</accession>
<feature type="domain" description="Endonuclease GajA/Old nuclease/RecF-like AAA" evidence="1">
    <location>
        <begin position="1"/>
        <end position="149"/>
    </location>
</feature>
<sequence>MEITKFGLKNFRVFKEHYDFDLAPIMLLTGPNNSGKSSLTKALLLMKENGEYIAEAGEIERTLNYYKGLHDLGSHKLILSTDEENTIFSFSAFKDYKFQIEIDNNRVYEWDYIIANEKNEIVLTQKLERIYIDVGNFFNYLIHWAENYRKTYSHNAEKSQVLPNRLAECLENFIKYVI</sequence>
<dbReference type="EMBL" id="DSDK01000031">
    <property type="protein sequence ID" value="HDR50101.1"/>
    <property type="molecule type" value="Genomic_DNA"/>
</dbReference>
<organism evidence="2">
    <name type="scientific">Mariniphaga anaerophila</name>
    <dbReference type="NCBI Taxonomy" id="1484053"/>
    <lineage>
        <taxon>Bacteria</taxon>
        <taxon>Pseudomonadati</taxon>
        <taxon>Bacteroidota</taxon>
        <taxon>Bacteroidia</taxon>
        <taxon>Marinilabiliales</taxon>
        <taxon>Prolixibacteraceae</taxon>
        <taxon>Mariniphaga</taxon>
    </lineage>
</organism>
<dbReference type="InterPro" id="IPR041685">
    <property type="entry name" value="AAA_GajA/Old/RecF-like"/>
</dbReference>
<feature type="non-terminal residue" evidence="2">
    <location>
        <position position="178"/>
    </location>
</feature>
<dbReference type="PANTHER" id="PTHR43581">
    <property type="entry name" value="ATP/GTP PHOSPHATASE"/>
    <property type="match status" value="1"/>
</dbReference>
<name>A0A831LT46_9BACT</name>
<dbReference type="Gene3D" id="3.40.50.300">
    <property type="entry name" value="P-loop containing nucleotide triphosphate hydrolases"/>
    <property type="match status" value="1"/>
</dbReference>
<evidence type="ECO:0000259" key="1">
    <source>
        <dbReference type="Pfam" id="PF13175"/>
    </source>
</evidence>
<dbReference type="Proteomes" id="UP000886047">
    <property type="component" value="Unassembled WGS sequence"/>
</dbReference>
<dbReference type="PANTHER" id="PTHR43581:SF4">
    <property type="entry name" value="ATP_GTP PHOSPHATASE"/>
    <property type="match status" value="1"/>
</dbReference>
<reference evidence="2" key="1">
    <citation type="journal article" date="2020" name="mSystems">
        <title>Genome- and Community-Level Interaction Insights into Carbon Utilization and Element Cycling Functions of Hydrothermarchaeota in Hydrothermal Sediment.</title>
        <authorList>
            <person name="Zhou Z."/>
            <person name="Liu Y."/>
            <person name="Xu W."/>
            <person name="Pan J."/>
            <person name="Luo Z.H."/>
            <person name="Li M."/>
        </authorList>
    </citation>
    <scope>NUCLEOTIDE SEQUENCE [LARGE SCALE GENOMIC DNA]</scope>
    <source>
        <strain evidence="2">SpSt-1217</strain>
    </source>
</reference>
<dbReference type="InterPro" id="IPR027417">
    <property type="entry name" value="P-loop_NTPase"/>
</dbReference>
<dbReference type="InterPro" id="IPR051396">
    <property type="entry name" value="Bact_Antivir_Def_Nuclease"/>
</dbReference>
<comment type="caution">
    <text evidence="2">The sequence shown here is derived from an EMBL/GenBank/DDBJ whole genome shotgun (WGS) entry which is preliminary data.</text>
</comment>
<gene>
    <name evidence="2" type="ORF">ENN90_00570</name>
</gene>
<protein>
    <recommendedName>
        <fullName evidence="1">Endonuclease GajA/Old nuclease/RecF-like AAA domain-containing protein</fullName>
    </recommendedName>
</protein>
<dbReference type="SUPFAM" id="SSF52540">
    <property type="entry name" value="P-loop containing nucleoside triphosphate hydrolases"/>
    <property type="match status" value="1"/>
</dbReference>
<proteinExistence type="predicted"/>
<dbReference type="AlphaFoldDB" id="A0A831LT46"/>